<keyword evidence="4" id="KW-1185">Reference proteome</keyword>
<dbReference type="GO" id="GO:0052588">
    <property type="term" value="F:diacetyl reductase ((S)-acetoin forming) (NAD+) activity"/>
    <property type="evidence" value="ECO:0007669"/>
    <property type="project" value="UniProtKB-EC"/>
</dbReference>
<dbReference type="GO" id="GO:0048038">
    <property type="term" value="F:quinone binding"/>
    <property type="evidence" value="ECO:0007669"/>
    <property type="project" value="TreeGrafter"/>
</dbReference>
<dbReference type="EC" id="1.1.1.76" evidence="3"/>
<dbReference type="PANTHER" id="PTHR42760:SF121">
    <property type="entry name" value="3-OXOACYL-(ACYL-CARRIER-PROTEIN) REDUCTASE"/>
    <property type="match status" value="1"/>
</dbReference>
<gene>
    <name evidence="3" type="ORF">HNR09_000005</name>
</gene>
<dbReference type="Pfam" id="PF13561">
    <property type="entry name" value="adh_short_C2"/>
    <property type="match status" value="1"/>
</dbReference>
<dbReference type="PROSITE" id="PS00061">
    <property type="entry name" value="ADH_SHORT"/>
    <property type="match status" value="1"/>
</dbReference>
<evidence type="ECO:0000313" key="3">
    <source>
        <dbReference type="EMBL" id="NYJ76594.1"/>
    </source>
</evidence>
<proteinExistence type="inferred from homology"/>
<dbReference type="FunFam" id="3.40.50.720:FF:000084">
    <property type="entry name" value="Short-chain dehydrogenase reductase"/>
    <property type="match status" value="1"/>
</dbReference>
<dbReference type="EC" id="1.1.1.304" evidence="3"/>
<dbReference type="PRINTS" id="PR00081">
    <property type="entry name" value="GDHRDH"/>
</dbReference>
<keyword evidence="2 3" id="KW-0560">Oxidoreductase</keyword>
<dbReference type="PRINTS" id="PR00080">
    <property type="entry name" value="SDRFAMILY"/>
</dbReference>
<protein>
    <submittedName>
        <fullName evidence="3">Meso-butanediol dehydrogenase/(S,S)-butanediol dehydrogenase/diacetyl reductase</fullName>
        <ecNumber evidence="3">1.1.1.-</ecNumber>
        <ecNumber evidence="3">1.1.1.304</ecNumber>
        <ecNumber evidence="3">1.1.1.76</ecNumber>
    </submittedName>
</protein>
<comment type="similarity">
    <text evidence="1">Belongs to the short-chain dehydrogenases/reductases (SDR) family.</text>
</comment>
<sequence>MRTEPIPDAVAGARHEEHTARTAVVTGAARGIGRGIAERLGRDGLHVVVADLPGAVEGVEETAQTIREAGGTATEAEVDITSEASTEALVRTAADVGGQLDVFVANAGIAQVEELVDYSVADFQTMLDVNVTGMFLSYRTAARQMIAQGTGGKIIGAASIVAFRPFALLGPYSASKWAVRGLTQAAAMEWADHGITVNAYGPGIVGTAMWDLIDEKLGAKEGLQKGEALEQNARSILLGRVSVPADVAQLVSFLSSPDSDYITGQTILVDGGIQFS</sequence>
<dbReference type="GO" id="GO:0006633">
    <property type="term" value="P:fatty acid biosynthetic process"/>
    <property type="evidence" value="ECO:0007669"/>
    <property type="project" value="TreeGrafter"/>
</dbReference>
<dbReference type="EC" id="1.1.1.-" evidence="3"/>
<evidence type="ECO:0000256" key="2">
    <source>
        <dbReference type="ARBA" id="ARBA00023002"/>
    </source>
</evidence>
<name>A0A7Z0K7I8_9MICC</name>
<dbReference type="RefSeq" id="WP_179540189.1">
    <property type="nucleotide sequence ID" value="NZ_BAAALL010000003.1"/>
</dbReference>
<comment type="caution">
    <text evidence="3">The sequence shown here is derived from an EMBL/GenBank/DDBJ whole genome shotgun (WGS) entry which is preliminary data.</text>
</comment>
<dbReference type="SUPFAM" id="SSF51735">
    <property type="entry name" value="NAD(P)-binding Rossmann-fold domains"/>
    <property type="match status" value="1"/>
</dbReference>
<evidence type="ECO:0000313" key="4">
    <source>
        <dbReference type="Proteomes" id="UP000535437"/>
    </source>
</evidence>
<dbReference type="EMBL" id="JACCFY010000001">
    <property type="protein sequence ID" value="NYJ76594.1"/>
    <property type="molecule type" value="Genomic_DNA"/>
</dbReference>
<dbReference type="PANTHER" id="PTHR42760">
    <property type="entry name" value="SHORT-CHAIN DEHYDROGENASES/REDUCTASES FAMILY MEMBER"/>
    <property type="match status" value="1"/>
</dbReference>
<reference evidence="3 4" key="1">
    <citation type="submission" date="2020-07" db="EMBL/GenBank/DDBJ databases">
        <title>Sequencing the genomes of 1000 actinobacteria strains.</title>
        <authorList>
            <person name="Klenk H.-P."/>
        </authorList>
    </citation>
    <scope>NUCLEOTIDE SEQUENCE [LARGE SCALE GENOMIC DNA]</scope>
    <source>
        <strain evidence="3 4">DSM 15475</strain>
    </source>
</reference>
<dbReference type="GO" id="GO:0047512">
    <property type="term" value="F:(S,S)-butanediol dehydrogenase activity"/>
    <property type="evidence" value="ECO:0007669"/>
    <property type="project" value="UniProtKB-EC"/>
</dbReference>
<evidence type="ECO:0000256" key="1">
    <source>
        <dbReference type="ARBA" id="ARBA00006484"/>
    </source>
</evidence>
<dbReference type="Proteomes" id="UP000535437">
    <property type="component" value="Unassembled WGS sequence"/>
</dbReference>
<dbReference type="InterPro" id="IPR020904">
    <property type="entry name" value="Sc_DH/Rdtase_CS"/>
</dbReference>
<accession>A0A7Z0K7I8</accession>
<dbReference type="InterPro" id="IPR036291">
    <property type="entry name" value="NAD(P)-bd_dom_sf"/>
</dbReference>
<dbReference type="InterPro" id="IPR002347">
    <property type="entry name" value="SDR_fam"/>
</dbReference>
<dbReference type="AlphaFoldDB" id="A0A7Z0K7I8"/>
<dbReference type="Gene3D" id="3.40.50.720">
    <property type="entry name" value="NAD(P)-binding Rossmann-like Domain"/>
    <property type="match status" value="1"/>
</dbReference>
<organism evidence="3 4">
    <name type="scientific">Nesterenkonia xinjiangensis</name>
    <dbReference type="NCBI Taxonomy" id="225327"/>
    <lineage>
        <taxon>Bacteria</taxon>
        <taxon>Bacillati</taxon>
        <taxon>Actinomycetota</taxon>
        <taxon>Actinomycetes</taxon>
        <taxon>Micrococcales</taxon>
        <taxon>Micrococcaceae</taxon>
        <taxon>Nesterenkonia</taxon>
    </lineage>
</organism>